<evidence type="ECO:0000313" key="3">
    <source>
        <dbReference type="EMBL" id="WNZ24316.1"/>
    </source>
</evidence>
<keyword evidence="3" id="KW-0255">Endonuclease</keyword>
<name>A0AA97AIY1_9CYAN</name>
<dbReference type="GO" id="GO:0004519">
    <property type="term" value="F:endonuclease activity"/>
    <property type="evidence" value="ECO:0007669"/>
    <property type="project" value="UniProtKB-KW"/>
</dbReference>
<dbReference type="RefSeq" id="WP_316430066.1">
    <property type="nucleotide sequence ID" value="NZ_CP053586.1"/>
</dbReference>
<evidence type="ECO:0000256" key="2">
    <source>
        <dbReference type="ARBA" id="ARBA00022801"/>
    </source>
</evidence>
<accession>A0AA97AIY1</accession>
<organism evidence="3">
    <name type="scientific">Leptolyngbya sp. NK1-12</name>
    <dbReference type="NCBI Taxonomy" id="2547451"/>
    <lineage>
        <taxon>Bacteria</taxon>
        <taxon>Bacillati</taxon>
        <taxon>Cyanobacteriota</taxon>
        <taxon>Cyanophyceae</taxon>
        <taxon>Leptolyngbyales</taxon>
        <taxon>Leptolyngbyaceae</taxon>
        <taxon>Leptolyngbya group</taxon>
        <taxon>Leptolyngbya</taxon>
    </lineage>
</organism>
<protein>
    <submittedName>
        <fullName evidence="3">Endonuclease I</fullName>
    </submittedName>
</protein>
<dbReference type="SUPFAM" id="SSF50494">
    <property type="entry name" value="Trypsin-like serine proteases"/>
    <property type="match status" value="1"/>
</dbReference>
<reference evidence="3" key="1">
    <citation type="submission" date="2020-05" db="EMBL/GenBank/DDBJ databases">
        <authorList>
            <person name="Zhu T."/>
            <person name="Keshari N."/>
            <person name="Lu X."/>
        </authorList>
    </citation>
    <scope>NUCLEOTIDE SEQUENCE</scope>
    <source>
        <strain evidence="3">NK1-12</strain>
    </source>
</reference>
<dbReference type="InterPro" id="IPR044925">
    <property type="entry name" value="His-Me_finger_sf"/>
</dbReference>
<sequence length="696" mass="79116">MKIATELRSVIAETEKRYDARQDKRQEIKSKLDASELLQADSPERVQKRLQRLGVERFTAEALIDGRQPLPSVPQTASGFDLERLLWKNDLMRVSYLEQGTQIARSVGRIQIKDASGRLVGYGTGFLVSPQLLITNNHVLSSRQEASSSHVEFNYQLGLDGKPLTSVFFDLDPNTFFITDELLDYTLVAVKSVNRSGADLSRFGWYRLIEAEGKIIIGESVSIIQHPSGELKQVALRENQLIDVLPNFLHYQTDTAPGSSGSPVFNDQWEVVALHHSGVPERDNRGRILNIDGQVWQEEEGEHRIAWKANEGVRISRIIKHIKAQPLSSLAKKLRKQMFEANPVPPVAPKVEADATELAVSIADDGTATWTIPLQVSVQLGQPVMATGRPVHSVNGNGSQRQQAEDDSLEAALAELREAARKPYYDQEQDEQERDAYYGDLIDSADSLDSDELYQELSDLLSRTHRKKLNYKPSSHVYPWVDLHPDLKIRSIYSGQTFDPADLIREDFRTEQLRALREHDLKLRESTLSRERYAQELALLEASLPYNCEHVVPQSWFNRAEPMRGDLHHLFACEVRCNSFRSNHPFIDFDDYEERDIIRDGCGKLSGSQFEPSQGKGAVARATLYFLLRYPGDIDNAVNEYKVERIETLLEWHAKFPPTEYEKHRNAAIYEKQGNRNPLIDFPEWGDRIKFSLGLG</sequence>
<proteinExistence type="predicted"/>
<gene>
    <name evidence="3" type="ORF">HJG54_16590</name>
</gene>
<dbReference type="AlphaFoldDB" id="A0AA97AIY1"/>
<dbReference type="EMBL" id="CP053586">
    <property type="protein sequence ID" value="WNZ24316.1"/>
    <property type="molecule type" value="Genomic_DNA"/>
</dbReference>
<dbReference type="Pfam" id="PF13365">
    <property type="entry name" value="Trypsin_2"/>
    <property type="match status" value="1"/>
</dbReference>
<dbReference type="GO" id="GO:0016787">
    <property type="term" value="F:hydrolase activity"/>
    <property type="evidence" value="ECO:0007669"/>
    <property type="project" value="UniProtKB-KW"/>
</dbReference>
<keyword evidence="1" id="KW-0540">Nuclease</keyword>
<dbReference type="Gene3D" id="2.40.10.10">
    <property type="entry name" value="Trypsin-like serine proteases"/>
    <property type="match status" value="2"/>
</dbReference>
<keyword evidence="2" id="KW-0378">Hydrolase</keyword>
<dbReference type="InterPro" id="IPR009003">
    <property type="entry name" value="Peptidase_S1_PA"/>
</dbReference>
<dbReference type="SUPFAM" id="SSF54060">
    <property type="entry name" value="His-Me finger endonucleases"/>
    <property type="match status" value="1"/>
</dbReference>
<dbReference type="InterPro" id="IPR043504">
    <property type="entry name" value="Peptidase_S1_PA_chymotrypsin"/>
</dbReference>
<dbReference type="InterPro" id="IPR007346">
    <property type="entry name" value="Endonuclease-I"/>
</dbReference>
<dbReference type="PANTHER" id="PTHR33607">
    <property type="entry name" value="ENDONUCLEASE-1"/>
    <property type="match status" value="1"/>
</dbReference>
<dbReference type="Pfam" id="PF04231">
    <property type="entry name" value="Endonuclease_1"/>
    <property type="match status" value="1"/>
</dbReference>
<evidence type="ECO:0000256" key="1">
    <source>
        <dbReference type="ARBA" id="ARBA00022722"/>
    </source>
</evidence>
<dbReference type="PANTHER" id="PTHR33607:SF2">
    <property type="entry name" value="ENDONUCLEASE-1"/>
    <property type="match status" value="1"/>
</dbReference>